<dbReference type="Pfam" id="PF12983">
    <property type="entry name" value="DUF3867"/>
    <property type="match status" value="1"/>
</dbReference>
<organism evidence="1 2">
    <name type="scientific">Clostridium disporicum</name>
    <dbReference type="NCBI Taxonomy" id="84024"/>
    <lineage>
        <taxon>Bacteria</taxon>
        <taxon>Bacillati</taxon>
        <taxon>Bacillota</taxon>
        <taxon>Clostridia</taxon>
        <taxon>Eubacteriales</taxon>
        <taxon>Clostridiaceae</taxon>
        <taxon>Clostridium</taxon>
    </lineage>
</organism>
<dbReference type="EMBL" id="CYZV01000018">
    <property type="protein sequence ID" value="CUO27241.1"/>
    <property type="molecule type" value="Genomic_DNA"/>
</dbReference>
<reference evidence="1 2" key="1">
    <citation type="submission" date="2015-09" db="EMBL/GenBank/DDBJ databases">
        <authorList>
            <consortium name="Pathogen Informatics"/>
        </authorList>
    </citation>
    <scope>NUCLEOTIDE SEQUENCE [LARGE SCALE GENOMIC DNA]</scope>
    <source>
        <strain evidence="1 2">2789STDY5834855</strain>
    </source>
</reference>
<name>A0A174DNQ0_9CLOT</name>
<dbReference type="Proteomes" id="UP000095558">
    <property type="component" value="Unassembled WGS sequence"/>
</dbReference>
<evidence type="ECO:0000313" key="1">
    <source>
        <dbReference type="EMBL" id="CUO27241.1"/>
    </source>
</evidence>
<dbReference type="GeneID" id="83010858"/>
<sequence length="185" mass="21756">MDKIIDFNELKNRVNDKDVDQFESYIYSLYYKVAEGKLSMADFSNQLTEYMVQNNISQDKFLKMQTKLMERYGIDTTGFEEQLKSLGLNNISTDPKDYEKVRRTLGFQEKYKDRLKVKGATEYTINNDKNNLTILLDEHNVILKSPGKIDLADNELNEFLCSYKKTVENDVLKISLCEDTREYDY</sequence>
<evidence type="ECO:0000313" key="2">
    <source>
        <dbReference type="Proteomes" id="UP000095558"/>
    </source>
</evidence>
<dbReference type="RefSeq" id="WP_042395150.1">
    <property type="nucleotide sequence ID" value="NZ_CYYT01000030.1"/>
</dbReference>
<proteinExistence type="predicted"/>
<protein>
    <submittedName>
        <fullName evidence="1">Protein of uncharacterized function (DUF3867)</fullName>
    </submittedName>
</protein>
<dbReference type="InterPro" id="IPR024218">
    <property type="entry name" value="DUF3867"/>
</dbReference>
<gene>
    <name evidence="1" type="ORF">ERS852470_01884</name>
</gene>
<accession>A0A174DNQ0</accession>
<dbReference type="AlphaFoldDB" id="A0A174DNQ0"/>